<feature type="transmembrane region" description="Helical" evidence="1">
    <location>
        <begin position="147"/>
        <end position="166"/>
    </location>
</feature>
<evidence type="ECO:0000256" key="1">
    <source>
        <dbReference type="SAM" id="Phobius"/>
    </source>
</evidence>
<organism evidence="2 3">
    <name type="scientific">Nocardioides luteus</name>
    <dbReference type="NCBI Taxonomy" id="1844"/>
    <lineage>
        <taxon>Bacteria</taxon>
        <taxon>Bacillati</taxon>
        <taxon>Actinomycetota</taxon>
        <taxon>Actinomycetes</taxon>
        <taxon>Propionibacteriales</taxon>
        <taxon>Nocardioidaceae</taxon>
        <taxon>Nocardioides</taxon>
    </lineage>
</organism>
<name>A0ABQ5SXA9_9ACTN</name>
<keyword evidence="1" id="KW-1133">Transmembrane helix</keyword>
<feature type="transmembrane region" description="Helical" evidence="1">
    <location>
        <begin position="21"/>
        <end position="41"/>
    </location>
</feature>
<dbReference type="EMBL" id="BSEL01000005">
    <property type="protein sequence ID" value="GLJ68815.1"/>
    <property type="molecule type" value="Genomic_DNA"/>
</dbReference>
<keyword evidence="3" id="KW-1185">Reference proteome</keyword>
<reference evidence="2" key="2">
    <citation type="submission" date="2023-01" db="EMBL/GenBank/DDBJ databases">
        <authorList>
            <person name="Sun Q."/>
            <person name="Evtushenko L."/>
        </authorList>
    </citation>
    <scope>NUCLEOTIDE SEQUENCE</scope>
    <source>
        <strain evidence="2">VKM Ac-1246</strain>
    </source>
</reference>
<protein>
    <recommendedName>
        <fullName evidence="4">DUF2567 domain-containing protein</fullName>
    </recommendedName>
</protein>
<proteinExistence type="predicted"/>
<evidence type="ECO:0008006" key="4">
    <source>
        <dbReference type="Google" id="ProtNLM"/>
    </source>
</evidence>
<feature type="transmembrane region" description="Helical" evidence="1">
    <location>
        <begin position="73"/>
        <end position="97"/>
    </location>
</feature>
<feature type="transmembrane region" description="Helical" evidence="1">
    <location>
        <begin position="109"/>
        <end position="135"/>
    </location>
</feature>
<keyword evidence="1" id="KW-0472">Membrane</keyword>
<keyword evidence="1" id="KW-0812">Transmembrane</keyword>
<sequence length="199" mass="21021">MSDPHPHSQALERPRTLTYAVYGMWLGGVLEIASLLSLFTLDTAELESTMISEIEGQPTYDSSTLDAQQLVDVLIPIIVVGGAVLALLSMGLWIWMAVMNGRGRNWARVTATVFGALALAGSLSSLGSAAGSAALGGPGVPGSPLSMVFAVVDPLLAITILVLLWLRPSSAYFAAVSAARQQQRHQQQGHQQQTGYYAG</sequence>
<dbReference type="RefSeq" id="WP_189117315.1">
    <property type="nucleotide sequence ID" value="NZ_BMRK01000003.1"/>
</dbReference>
<reference evidence="2" key="1">
    <citation type="journal article" date="2014" name="Int. J. Syst. Evol. Microbiol.">
        <title>Complete genome of a new Firmicutes species belonging to the dominant human colonic microbiota ('Ruminococcus bicirculans') reveals two chromosomes and a selective capacity to utilize plant glucans.</title>
        <authorList>
            <consortium name="NISC Comparative Sequencing Program"/>
            <person name="Wegmann U."/>
            <person name="Louis P."/>
            <person name="Goesmann A."/>
            <person name="Henrissat B."/>
            <person name="Duncan S.H."/>
            <person name="Flint H.J."/>
        </authorList>
    </citation>
    <scope>NUCLEOTIDE SEQUENCE</scope>
    <source>
        <strain evidence="2">VKM Ac-1246</strain>
    </source>
</reference>
<gene>
    <name evidence="2" type="ORF">GCM10017579_28510</name>
</gene>
<evidence type="ECO:0000313" key="2">
    <source>
        <dbReference type="EMBL" id="GLJ68815.1"/>
    </source>
</evidence>
<comment type="caution">
    <text evidence="2">The sequence shown here is derived from an EMBL/GenBank/DDBJ whole genome shotgun (WGS) entry which is preliminary data.</text>
</comment>
<dbReference type="Proteomes" id="UP001142292">
    <property type="component" value="Unassembled WGS sequence"/>
</dbReference>
<evidence type="ECO:0000313" key="3">
    <source>
        <dbReference type="Proteomes" id="UP001142292"/>
    </source>
</evidence>
<accession>A0ABQ5SXA9</accession>